<dbReference type="SUPFAM" id="SSF47729">
    <property type="entry name" value="IHF-like DNA-binding proteins"/>
    <property type="match status" value="1"/>
</dbReference>
<dbReference type="CDD" id="cd13836">
    <property type="entry name" value="IHF_B"/>
    <property type="match status" value="1"/>
</dbReference>
<dbReference type="GO" id="GO:0005829">
    <property type="term" value="C:cytosol"/>
    <property type="evidence" value="ECO:0007669"/>
    <property type="project" value="TreeGrafter"/>
</dbReference>
<comment type="similarity">
    <text evidence="1 3">Belongs to the bacterial histone-like protein family.</text>
</comment>
<dbReference type="Pfam" id="PF00216">
    <property type="entry name" value="Bac_DNA_binding"/>
    <property type="match status" value="1"/>
</dbReference>
<dbReference type="PANTHER" id="PTHR33175">
    <property type="entry name" value="DNA-BINDING PROTEIN HU"/>
    <property type="match status" value="1"/>
</dbReference>
<dbReference type="Proteomes" id="UP000886289">
    <property type="component" value="Unassembled WGS sequence"/>
</dbReference>
<organism evidence="4">
    <name type="scientific">Desulfofervidus auxilii</name>
    <dbReference type="NCBI Taxonomy" id="1621989"/>
    <lineage>
        <taxon>Bacteria</taxon>
        <taxon>Pseudomonadati</taxon>
        <taxon>Thermodesulfobacteriota</taxon>
        <taxon>Candidatus Desulfofervidia</taxon>
        <taxon>Candidatus Desulfofervidales</taxon>
        <taxon>Candidatus Desulfofervidaceae</taxon>
        <taxon>Candidatus Desulfofervidus</taxon>
    </lineage>
</organism>
<evidence type="ECO:0000256" key="1">
    <source>
        <dbReference type="ARBA" id="ARBA00010529"/>
    </source>
</evidence>
<dbReference type="AlphaFoldDB" id="A0A7C0Y7W3"/>
<reference evidence="4" key="1">
    <citation type="journal article" date="2020" name="mSystems">
        <title>Genome- and Community-Level Interaction Insights into Carbon Utilization and Element Cycling Functions of Hydrothermarchaeota in Hydrothermal Sediment.</title>
        <authorList>
            <person name="Zhou Z."/>
            <person name="Liu Y."/>
            <person name="Xu W."/>
            <person name="Pan J."/>
            <person name="Luo Z.H."/>
            <person name="Li M."/>
        </authorList>
    </citation>
    <scope>NUCLEOTIDE SEQUENCE [LARGE SCALE GENOMIC DNA]</scope>
    <source>
        <strain evidence="4">HyVt-233</strain>
    </source>
</reference>
<dbReference type="SMART" id="SM00411">
    <property type="entry name" value="BHL"/>
    <property type="match status" value="1"/>
</dbReference>
<accession>A0A7C0Y7W3</accession>
<evidence type="ECO:0000256" key="2">
    <source>
        <dbReference type="ARBA" id="ARBA00023125"/>
    </source>
</evidence>
<evidence type="ECO:0000313" key="4">
    <source>
        <dbReference type="EMBL" id="HDD43271.1"/>
    </source>
</evidence>
<gene>
    <name evidence="4" type="ORF">ENG63_00215</name>
</gene>
<dbReference type="Gene3D" id="4.10.520.10">
    <property type="entry name" value="IHF-like DNA-binding proteins"/>
    <property type="match status" value="1"/>
</dbReference>
<dbReference type="GO" id="GO:0030527">
    <property type="term" value="F:structural constituent of chromatin"/>
    <property type="evidence" value="ECO:0007669"/>
    <property type="project" value="InterPro"/>
</dbReference>
<name>A0A7C0Y7W3_DESA2</name>
<comment type="caution">
    <text evidence="4">The sequence shown here is derived from an EMBL/GenBank/DDBJ whole genome shotgun (WGS) entry which is preliminary data.</text>
</comment>
<sequence length="93" mass="10868">MLKKDLVVELRKRFPQFSKKDMELFVDVLFEVLKDGVKAGRIELRGFGVFTSKIRASRQMQHPKTKKIVKTTPHRAVKFKPSFEVPLNVLKKK</sequence>
<evidence type="ECO:0000256" key="3">
    <source>
        <dbReference type="RuleBase" id="RU003939"/>
    </source>
</evidence>
<keyword evidence="2" id="KW-0238">DNA-binding</keyword>
<dbReference type="PANTHER" id="PTHR33175:SF2">
    <property type="entry name" value="INTEGRATION HOST FACTOR SUBUNIT ALPHA"/>
    <property type="match status" value="1"/>
</dbReference>
<dbReference type="InterPro" id="IPR000119">
    <property type="entry name" value="Hist_DNA-bd"/>
</dbReference>
<protein>
    <submittedName>
        <fullName evidence="4">Integration host factor subunit beta</fullName>
    </submittedName>
</protein>
<dbReference type="EMBL" id="DRBS01000009">
    <property type="protein sequence ID" value="HDD43271.1"/>
    <property type="molecule type" value="Genomic_DNA"/>
</dbReference>
<proteinExistence type="inferred from homology"/>
<dbReference type="GO" id="GO:0003677">
    <property type="term" value="F:DNA binding"/>
    <property type="evidence" value="ECO:0007669"/>
    <property type="project" value="UniProtKB-KW"/>
</dbReference>
<dbReference type="InterPro" id="IPR010992">
    <property type="entry name" value="IHF-like_DNA-bd_dom_sf"/>
</dbReference>